<evidence type="ECO:0000256" key="4">
    <source>
        <dbReference type="ARBA" id="ARBA00022801"/>
    </source>
</evidence>
<dbReference type="InterPro" id="IPR005752">
    <property type="entry name" value="Helicase_Rep"/>
</dbReference>
<dbReference type="GO" id="GO:0016887">
    <property type="term" value="F:ATP hydrolysis activity"/>
    <property type="evidence" value="ECO:0007669"/>
    <property type="project" value="RHEA"/>
</dbReference>
<dbReference type="Proteomes" id="UP000010816">
    <property type="component" value="Chromosome"/>
</dbReference>
<dbReference type="Gene3D" id="1.10.486.10">
    <property type="entry name" value="PCRA, domain 4"/>
    <property type="match status" value="1"/>
</dbReference>
<keyword evidence="3 11" id="KW-0547">Nucleotide-binding</keyword>
<evidence type="ECO:0000256" key="8">
    <source>
        <dbReference type="ARBA" id="ARBA00023235"/>
    </source>
</evidence>
<organism evidence="15 16">
    <name type="scientific">Thioflavicoccus mobilis 8321</name>
    <dbReference type="NCBI Taxonomy" id="765912"/>
    <lineage>
        <taxon>Bacteria</taxon>
        <taxon>Pseudomonadati</taxon>
        <taxon>Pseudomonadota</taxon>
        <taxon>Gammaproteobacteria</taxon>
        <taxon>Chromatiales</taxon>
        <taxon>Chromatiaceae</taxon>
        <taxon>Thioflavicoccus</taxon>
    </lineage>
</organism>
<accession>L0H0T7</accession>
<dbReference type="OrthoDB" id="9806690at2"/>
<dbReference type="InterPro" id="IPR014017">
    <property type="entry name" value="DNA_helicase_UvrD-like_C"/>
</dbReference>
<feature type="binding site" evidence="12">
    <location>
        <begin position="23"/>
        <end position="30"/>
    </location>
    <ligand>
        <name>ATP</name>
        <dbReference type="ChEBI" id="CHEBI:30616"/>
    </ligand>
</feature>
<evidence type="ECO:0000259" key="13">
    <source>
        <dbReference type="PROSITE" id="PS51198"/>
    </source>
</evidence>
<evidence type="ECO:0000313" key="16">
    <source>
        <dbReference type="Proteomes" id="UP000010816"/>
    </source>
</evidence>
<evidence type="ECO:0000256" key="1">
    <source>
        <dbReference type="ARBA" id="ARBA00009922"/>
    </source>
</evidence>
<keyword evidence="7 11" id="KW-0238">DNA-binding</keyword>
<dbReference type="InterPro" id="IPR027417">
    <property type="entry name" value="P-loop_NTPase"/>
</dbReference>
<comment type="catalytic activity">
    <reaction evidence="9 11">
        <text>Couples ATP hydrolysis with the unwinding of duplex DNA by translocating in the 3'-5' direction.</text>
        <dbReference type="EC" id="5.6.2.4"/>
    </reaction>
</comment>
<evidence type="ECO:0000256" key="7">
    <source>
        <dbReference type="ARBA" id="ARBA00023125"/>
    </source>
</evidence>
<evidence type="ECO:0000256" key="9">
    <source>
        <dbReference type="ARBA" id="ARBA00034617"/>
    </source>
</evidence>
<keyword evidence="2 11" id="KW-0235">DNA replication</keyword>
<name>L0H0T7_9GAMM</name>
<evidence type="ECO:0000256" key="11">
    <source>
        <dbReference type="HAMAP-Rule" id="MF_01920"/>
    </source>
</evidence>
<dbReference type="GO" id="GO:0006260">
    <property type="term" value="P:DNA replication"/>
    <property type="evidence" value="ECO:0007669"/>
    <property type="project" value="UniProtKB-UniRule"/>
</dbReference>
<dbReference type="PATRIC" id="fig|765912.4.peg.3080"/>
<evidence type="ECO:0000259" key="14">
    <source>
        <dbReference type="PROSITE" id="PS51217"/>
    </source>
</evidence>
<protein>
    <recommendedName>
        <fullName evidence="11">ATP-dependent DNA helicase Rep</fullName>
        <ecNumber evidence="11">5.6.2.4</ecNumber>
    </recommendedName>
    <alternativeName>
        <fullName evidence="11">DNA 3'-5' helicase Rep</fullName>
    </alternativeName>
</protein>
<feature type="domain" description="UvrD-like helicase ATP-binding" evidence="13">
    <location>
        <begin position="2"/>
        <end position="281"/>
    </location>
</feature>
<dbReference type="RefSeq" id="WP_015281959.1">
    <property type="nucleotide sequence ID" value="NC_019940.1"/>
</dbReference>
<feature type="binding site" evidence="11">
    <location>
        <position position="279"/>
    </location>
    <ligand>
        <name>ATP</name>
        <dbReference type="ChEBI" id="CHEBI:30616"/>
    </ligand>
</feature>
<keyword evidence="4 11" id="KW-0378">Hydrolase</keyword>
<evidence type="ECO:0000256" key="12">
    <source>
        <dbReference type="PROSITE-ProRule" id="PRU00560"/>
    </source>
</evidence>
<dbReference type="GO" id="GO:0000725">
    <property type="term" value="P:recombinational repair"/>
    <property type="evidence" value="ECO:0007669"/>
    <property type="project" value="TreeGrafter"/>
</dbReference>
<dbReference type="Pfam" id="PF00580">
    <property type="entry name" value="UvrD-helicase"/>
    <property type="match status" value="1"/>
</dbReference>
<keyword evidence="16" id="KW-1185">Reference proteome</keyword>
<dbReference type="Gene3D" id="1.10.10.160">
    <property type="match status" value="1"/>
</dbReference>
<keyword evidence="6 11" id="KW-0067">ATP-binding</keyword>
<dbReference type="NCBIfam" id="TIGR01074">
    <property type="entry name" value="rep"/>
    <property type="match status" value="1"/>
</dbReference>
<dbReference type="CDD" id="cd17932">
    <property type="entry name" value="DEXQc_UvrD"/>
    <property type="match status" value="1"/>
</dbReference>
<evidence type="ECO:0000256" key="6">
    <source>
        <dbReference type="ARBA" id="ARBA00022840"/>
    </source>
</evidence>
<comment type="subunit">
    <text evidence="11">Homodimer.</text>
</comment>
<evidence type="ECO:0000256" key="10">
    <source>
        <dbReference type="ARBA" id="ARBA00048988"/>
    </source>
</evidence>
<dbReference type="GO" id="GO:0003697">
    <property type="term" value="F:single-stranded DNA binding"/>
    <property type="evidence" value="ECO:0007669"/>
    <property type="project" value="UniProtKB-UniRule"/>
</dbReference>
<dbReference type="PROSITE" id="PS51217">
    <property type="entry name" value="UVRD_HELICASE_CTER"/>
    <property type="match status" value="1"/>
</dbReference>
<dbReference type="SUPFAM" id="SSF52540">
    <property type="entry name" value="P-loop containing nucleoside triphosphate hydrolases"/>
    <property type="match status" value="1"/>
</dbReference>
<dbReference type="GO" id="GO:0005524">
    <property type="term" value="F:ATP binding"/>
    <property type="evidence" value="ECO:0007669"/>
    <property type="project" value="UniProtKB-UniRule"/>
</dbReference>
<dbReference type="GO" id="GO:0043138">
    <property type="term" value="F:3'-5' DNA helicase activity"/>
    <property type="evidence" value="ECO:0007669"/>
    <property type="project" value="UniProtKB-UniRule"/>
</dbReference>
<keyword evidence="8 11" id="KW-0413">Isomerase</keyword>
<dbReference type="eggNOG" id="COG0210">
    <property type="taxonomic scope" value="Bacteria"/>
</dbReference>
<gene>
    <name evidence="11" type="primary">rep</name>
    <name evidence="15" type="ORF">Thimo_3151</name>
</gene>
<dbReference type="CDD" id="cd18807">
    <property type="entry name" value="SF1_C_UvrD"/>
    <property type="match status" value="1"/>
</dbReference>
<comment type="function">
    <text evidence="11">Rep helicase is a single-stranded DNA-dependent ATPase involved in DNA replication; it can initiate unwinding at a nick in the DNA. It binds to the single-stranded DNA and acts in a progressive fashion along the DNA in the 3' to 5' direction.</text>
</comment>
<dbReference type="EMBL" id="CP003051">
    <property type="protein sequence ID" value="AGA91831.1"/>
    <property type="molecule type" value="Genomic_DNA"/>
</dbReference>
<keyword evidence="5 11" id="KW-0347">Helicase</keyword>
<dbReference type="InterPro" id="IPR000212">
    <property type="entry name" value="DNA_helicase_UvrD/REP"/>
</dbReference>
<dbReference type="InterPro" id="IPR014016">
    <property type="entry name" value="UvrD-like_ATP-bd"/>
</dbReference>
<dbReference type="HOGENOM" id="CLU_004585_5_2_6"/>
<evidence type="ECO:0000256" key="2">
    <source>
        <dbReference type="ARBA" id="ARBA00022705"/>
    </source>
</evidence>
<comment type="catalytic activity">
    <reaction evidence="10 11">
        <text>ATP + H2O = ADP + phosphate + H(+)</text>
        <dbReference type="Rhea" id="RHEA:13065"/>
        <dbReference type="ChEBI" id="CHEBI:15377"/>
        <dbReference type="ChEBI" id="CHEBI:15378"/>
        <dbReference type="ChEBI" id="CHEBI:30616"/>
        <dbReference type="ChEBI" id="CHEBI:43474"/>
        <dbReference type="ChEBI" id="CHEBI:456216"/>
        <dbReference type="EC" id="5.6.2.4"/>
    </reaction>
</comment>
<dbReference type="GO" id="GO:0005829">
    <property type="term" value="C:cytosol"/>
    <property type="evidence" value="ECO:0007669"/>
    <property type="project" value="TreeGrafter"/>
</dbReference>
<evidence type="ECO:0000256" key="5">
    <source>
        <dbReference type="ARBA" id="ARBA00022806"/>
    </source>
</evidence>
<dbReference type="PANTHER" id="PTHR11070:SF64">
    <property type="entry name" value="ATP-DEPENDENT DNA HELICASE REP"/>
    <property type="match status" value="1"/>
</dbReference>
<reference evidence="15 16" key="1">
    <citation type="submission" date="2011-09" db="EMBL/GenBank/DDBJ databases">
        <title>Complete sequence of chromosome of Thioflavicoccus mobilis 8321.</title>
        <authorList>
            <consortium name="US DOE Joint Genome Institute"/>
            <person name="Lucas S."/>
            <person name="Han J."/>
            <person name="Lapidus A."/>
            <person name="Cheng J.-F."/>
            <person name="Goodwin L."/>
            <person name="Pitluck S."/>
            <person name="Peters L."/>
            <person name="Ovchinnikova G."/>
            <person name="Lu M."/>
            <person name="Detter J.C."/>
            <person name="Han C."/>
            <person name="Tapia R."/>
            <person name="Land M."/>
            <person name="Hauser L."/>
            <person name="Kyrpides N."/>
            <person name="Ivanova N."/>
            <person name="Pagani I."/>
            <person name="Vogl K."/>
            <person name="Liu Z."/>
            <person name="Imhoff J."/>
            <person name="Thiel V."/>
            <person name="Frigaard N.-U."/>
            <person name="Bryant D."/>
            <person name="Woyke T."/>
        </authorList>
    </citation>
    <scope>NUCLEOTIDE SEQUENCE [LARGE SCALE GENOMIC DNA]</scope>
    <source>
        <strain evidence="15 16">8321</strain>
    </source>
</reference>
<dbReference type="Gene3D" id="3.40.50.300">
    <property type="entry name" value="P-loop containing nucleotide triphosphate hydrolases"/>
    <property type="match status" value="2"/>
</dbReference>
<dbReference type="STRING" id="765912.Thimo_3151"/>
<proteinExistence type="inferred from homology"/>
<dbReference type="HAMAP" id="MF_01920">
    <property type="entry name" value="Helicase_Rep"/>
    <property type="match status" value="1"/>
</dbReference>
<sequence>MSTLNPRQLEAVRHTGGPLLVLAGAGSGKTRVISRKIAHLIQSCGIAPRHLCAVTFTNKAAREMKERVAQQVRGREARGLTISTFHTLGLQILRREAAHAGLRPGFSLFDAQDAEALLKEHLQKVPRSDSSSPAIVQARISRWKNALVDPSEALGQADDDYEAVLAELYGRYERSLRAYNAVDFDDLIGLPVRLMRTEGELRDAWQERIRYLLVDEYQDTNGAQYELVRQLVGPRGALTVVGDDDQSIYAWRGARPENLERLKADYPHLTVIMLEQNYRSSGRILGLANALIGNNPHIFEKRLWSEHGPGDVPRVIPCRDEMHEAERVVAELLHRRFGDCVRFGDCAILYRGNHQARPFEKALREHNIPYFLSGGTSFFARTEVKDAMAYLRLLANPDDDAAFLRVVNTPRREIGPTTLERLADYAAGRGVGLLRASTELGLAEHLGERPRRRLGEFAAWLEGFARRAAAAPVATVRELIEAMRYADWLREQSSSPQVAERRMENVEDLLDWLGALNKGELQEKTLAEMVNHLTLMDVLERRDEEQGGDRVHLMTLHAAKGLEFPHVYLVGMEEELLPHRTAIEEDTIEEERRLAYVGITRAQRTLTLTYARRRRRYGEVVDIEPSRFLAELPSEALEWDDRREIPPEERKSRGQAHLDNLRGLLGA</sequence>
<comment type="similarity">
    <text evidence="1 11">Belongs to the helicase family. UvrD subfamily.</text>
</comment>
<dbReference type="AlphaFoldDB" id="L0H0T7"/>
<evidence type="ECO:0000313" key="15">
    <source>
        <dbReference type="EMBL" id="AGA91831.1"/>
    </source>
</evidence>
<dbReference type="PANTHER" id="PTHR11070">
    <property type="entry name" value="UVRD / RECB / PCRA DNA HELICASE FAMILY MEMBER"/>
    <property type="match status" value="1"/>
</dbReference>
<dbReference type="InterPro" id="IPR013986">
    <property type="entry name" value="DExx_box_DNA_helicase_dom_sf"/>
</dbReference>
<evidence type="ECO:0000256" key="3">
    <source>
        <dbReference type="ARBA" id="ARBA00022741"/>
    </source>
</evidence>
<dbReference type="PROSITE" id="PS51198">
    <property type="entry name" value="UVRD_HELICASE_ATP_BIND"/>
    <property type="match status" value="1"/>
</dbReference>
<feature type="domain" description="UvrD-like helicase C-terminal" evidence="14">
    <location>
        <begin position="282"/>
        <end position="561"/>
    </location>
</feature>
<dbReference type="EC" id="5.6.2.4" evidence="11"/>
<dbReference type="KEGG" id="tmb:Thimo_3151"/>
<dbReference type="Pfam" id="PF13361">
    <property type="entry name" value="UvrD_C"/>
    <property type="match status" value="1"/>
</dbReference>